<comment type="caution">
    <text evidence="1">The sequence shown here is derived from an EMBL/GenBank/DDBJ whole genome shotgun (WGS) entry which is preliminary data.</text>
</comment>
<reference evidence="1 2" key="1">
    <citation type="submission" date="2019-03" db="EMBL/GenBank/DDBJ databases">
        <title>Genomic Encyclopedia of Archaeal and Bacterial Type Strains, Phase II (KMG-II): from individual species to whole genera.</title>
        <authorList>
            <person name="Goeker M."/>
        </authorList>
    </citation>
    <scope>NUCLEOTIDE SEQUENCE [LARGE SCALE GENOMIC DNA]</scope>
    <source>
        <strain evidence="1 2">DSM 24425</strain>
    </source>
</reference>
<dbReference type="AlphaFoldDB" id="A0A4R1GFG9"/>
<keyword evidence="2" id="KW-1185">Reference proteome</keyword>
<dbReference type="RefSeq" id="WP_132526411.1">
    <property type="nucleotide sequence ID" value="NZ_SMFV01000003.1"/>
</dbReference>
<dbReference type="InterPro" id="IPR036388">
    <property type="entry name" value="WH-like_DNA-bd_sf"/>
</dbReference>
<gene>
    <name evidence="1" type="ORF">CLV27_1002</name>
</gene>
<evidence type="ECO:0000313" key="1">
    <source>
        <dbReference type="EMBL" id="TCK04569.1"/>
    </source>
</evidence>
<proteinExistence type="predicted"/>
<accession>A0A4R1GFG9</accession>
<evidence type="ECO:0000313" key="2">
    <source>
        <dbReference type="Proteomes" id="UP000295777"/>
    </source>
</evidence>
<dbReference type="GO" id="GO:0003677">
    <property type="term" value="F:DNA binding"/>
    <property type="evidence" value="ECO:0007669"/>
    <property type="project" value="InterPro"/>
</dbReference>
<dbReference type="GO" id="GO:0006355">
    <property type="term" value="P:regulation of DNA-templated transcription"/>
    <property type="evidence" value="ECO:0007669"/>
    <property type="project" value="InterPro"/>
</dbReference>
<dbReference type="InterPro" id="IPR016032">
    <property type="entry name" value="Sig_transdc_resp-reg_C-effctor"/>
</dbReference>
<dbReference type="SUPFAM" id="SSF46894">
    <property type="entry name" value="C-terminal effector domain of the bipartite response regulators"/>
    <property type="match status" value="1"/>
</dbReference>
<dbReference type="Proteomes" id="UP000295777">
    <property type="component" value="Unassembled WGS sequence"/>
</dbReference>
<dbReference type="Gene3D" id="1.10.10.10">
    <property type="entry name" value="Winged helix-like DNA-binding domain superfamily/Winged helix DNA-binding domain"/>
    <property type="match status" value="1"/>
</dbReference>
<dbReference type="EMBL" id="SMFV01000003">
    <property type="protein sequence ID" value="TCK04569.1"/>
    <property type="molecule type" value="Genomic_DNA"/>
</dbReference>
<organism evidence="1 2">
    <name type="scientific">Phorcysia thermohydrogeniphila</name>
    <dbReference type="NCBI Taxonomy" id="936138"/>
    <lineage>
        <taxon>Bacteria</taxon>
        <taxon>Pseudomonadati</taxon>
        <taxon>Aquificota</taxon>
        <taxon>Aquificia</taxon>
        <taxon>Desulfurobacteriales</taxon>
        <taxon>Desulfurobacteriaceae</taxon>
        <taxon>Phorcysia</taxon>
    </lineage>
</organism>
<dbReference type="OrthoDB" id="9790442at2"/>
<sequence length="228" mass="26091">MKRVCAIGIPNDDEDLQSLLEGFSPLKELSFYVEPVDTVPTRELADFIDLLAISPSKKNLPLIDHAVESLNLPVVVVLPFRGKEKLLENIYPYINRESALILVTYSGELFVKTGIKLIVRISNKLKLEVRSKEFLQLRLSPNCSHLEKFKAKKLLRRNSLSFKEALMLKLFFESPGEVIPYERFLELGIKEDSLPVYISKLRRMLKCLEPSVVIRSNRKNGYTLTQGL</sequence>
<name>A0A4R1GFG9_9BACT</name>
<protein>
    <submittedName>
        <fullName evidence="1">Transcriptional regulator</fullName>
    </submittedName>
</protein>